<accession>A0ABW7ACC4</accession>
<gene>
    <name evidence="5" type="ORF">ACFLIM_13285</name>
</gene>
<organism evidence="5 6">
    <name type="scientific">Nonomuraea marmarensis</name>
    <dbReference type="NCBI Taxonomy" id="3351344"/>
    <lineage>
        <taxon>Bacteria</taxon>
        <taxon>Bacillati</taxon>
        <taxon>Actinomycetota</taxon>
        <taxon>Actinomycetes</taxon>
        <taxon>Streptosporangiales</taxon>
        <taxon>Streptosporangiaceae</taxon>
        <taxon>Nonomuraea</taxon>
    </lineage>
</organism>
<keyword evidence="3 4" id="KW-0732">Signal</keyword>
<sequence length="431" mass="45333">MGYTRIPFRRGALPAFGTALVLLGVAACSGSGSGSGSDSGPQTVTLWVASPTEAFTTNLVNAYNKTHKNQVKVTGIPDDGFLQKVGTAAGAHALPDIVVSDVVYMPNYTSKGVFLDLTNRIKALPFAGGIAPAHIAAGTWNGKEYGIPHKLASSVLFYNKTLFKKAGLDPDKPPANFTELLADAKAIRALGPDTYGFDFGGNCGGCTAYTMFPYMWAGGVDVLAEQGKKANFDNDTVKQVFALYKQLWDAGVMPSNAMTQDGSTWANNFESGNVGMMAQGSAIVGALQKQDSFDWGVAHLMAPDGSGGSTFVGGDSAAISASSEHADAAWDFLQWTLQEQQQVDIVAKNGDLPVRTDLAGNQYTAKDPRTKFIMDGVATGKTPFALPFGQAFNDPTGPWIAMVRGAVFGAKPDDAVKTGQQTIQSALDSAQ</sequence>
<dbReference type="Gene3D" id="3.40.190.10">
    <property type="entry name" value="Periplasmic binding protein-like II"/>
    <property type="match status" value="1"/>
</dbReference>
<dbReference type="CDD" id="cd13585">
    <property type="entry name" value="PBP2_TMBP_like"/>
    <property type="match status" value="1"/>
</dbReference>
<evidence type="ECO:0000256" key="4">
    <source>
        <dbReference type="SAM" id="SignalP"/>
    </source>
</evidence>
<evidence type="ECO:0000256" key="2">
    <source>
        <dbReference type="ARBA" id="ARBA00022448"/>
    </source>
</evidence>
<keyword evidence="2" id="KW-0813">Transport</keyword>
<dbReference type="PANTHER" id="PTHR30061:SF50">
    <property type="entry name" value="MALTOSE_MALTODEXTRIN-BINDING PERIPLASMIC PROTEIN"/>
    <property type="match status" value="1"/>
</dbReference>
<comment type="caution">
    <text evidence="5">The sequence shown here is derived from an EMBL/GenBank/DDBJ whole genome shotgun (WGS) entry which is preliminary data.</text>
</comment>
<dbReference type="SUPFAM" id="SSF53850">
    <property type="entry name" value="Periplasmic binding protein-like II"/>
    <property type="match status" value="1"/>
</dbReference>
<dbReference type="InterPro" id="IPR006059">
    <property type="entry name" value="SBP"/>
</dbReference>
<evidence type="ECO:0000313" key="6">
    <source>
        <dbReference type="Proteomes" id="UP001603978"/>
    </source>
</evidence>
<comment type="similarity">
    <text evidence="1">Belongs to the bacterial solute-binding protein 1 family.</text>
</comment>
<feature type="chain" id="PRO_5046482458" evidence="4">
    <location>
        <begin position="27"/>
        <end position="431"/>
    </location>
</feature>
<dbReference type="Proteomes" id="UP001603978">
    <property type="component" value="Unassembled WGS sequence"/>
</dbReference>
<dbReference type="RefSeq" id="WP_393164946.1">
    <property type="nucleotide sequence ID" value="NZ_JBICRM010000007.1"/>
</dbReference>
<feature type="signal peptide" evidence="4">
    <location>
        <begin position="1"/>
        <end position="26"/>
    </location>
</feature>
<name>A0ABW7ACC4_9ACTN</name>
<evidence type="ECO:0000256" key="3">
    <source>
        <dbReference type="ARBA" id="ARBA00022729"/>
    </source>
</evidence>
<dbReference type="PANTHER" id="PTHR30061">
    <property type="entry name" value="MALTOSE-BINDING PERIPLASMIC PROTEIN"/>
    <property type="match status" value="1"/>
</dbReference>
<proteinExistence type="inferred from homology"/>
<reference evidence="5 6" key="1">
    <citation type="submission" date="2024-10" db="EMBL/GenBank/DDBJ databases">
        <authorList>
            <person name="Topkara A.R."/>
            <person name="Saygin H."/>
        </authorList>
    </citation>
    <scope>NUCLEOTIDE SEQUENCE [LARGE SCALE GENOMIC DNA]</scope>
    <source>
        <strain evidence="5 6">M3C6</strain>
    </source>
</reference>
<evidence type="ECO:0000313" key="5">
    <source>
        <dbReference type="EMBL" id="MFG1704156.1"/>
    </source>
</evidence>
<dbReference type="EMBL" id="JBICRM010000007">
    <property type="protein sequence ID" value="MFG1704156.1"/>
    <property type="molecule type" value="Genomic_DNA"/>
</dbReference>
<dbReference type="Pfam" id="PF13416">
    <property type="entry name" value="SBP_bac_8"/>
    <property type="match status" value="1"/>
</dbReference>
<keyword evidence="6" id="KW-1185">Reference proteome</keyword>
<evidence type="ECO:0000256" key="1">
    <source>
        <dbReference type="ARBA" id="ARBA00008520"/>
    </source>
</evidence>
<dbReference type="PROSITE" id="PS51257">
    <property type="entry name" value="PROKAR_LIPOPROTEIN"/>
    <property type="match status" value="1"/>
</dbReference>
<protein>
    <submittedName>
        <fullName evidence="5">ABC transporter substrate-binding protein</fullName>
    </submittedName>
</protein>